<feature type="signal peptide" evidence="1">
    <location>
        <begin position="1"/>
        <end position="20"/>
    </location>
</feature>
<dbReference type="EMBL" id="WUBS01000020">
    <property type="protein sequence ID" value="NDL65622.1"/>
    <property type="molecule type" value="Genomic_DNA"/>
</dbReference>
<dbReference type="PROSITE" id="PS51257">
    <property type="entry name" value="PROKAR_LIPOPROTEIN"/>
    <property type="match status" value="1"/>
</dbReference>
<dbReference type="Proteomes" id="UP000461443">
    <property type="component" value="Unassembled WGS sequence"/>
</dbReference>
<proteinExistence type="predicted"/>
<accession>A0A845SQI8</accession>
<reference evidence="2 3" key="1">
    <citation type="submission" date="2019-12" db="EMBL/GenBank/DDBJ databases">
        <authorList>
            <person name="Lee S.D."/>
        </authorList>
    </citation>
    <scope>NUCLEOTIDE SEQUENCE [LARGE SCALE GENOMIC DNA]</scope>
    <source>
        <strain evidence="2 3">SAP-6</strain>
    </source>
</reference>
<protein>
    <submittedName>
        <fullName evidence="2">DUF3261 domain-containing protein</fullName>
    </submittedName>
</protein>
<dbReference type="InterPro" id="IPR021675">
    <property type="entry name" value="DUF3261"/>
</dbReference>
<sequence>MKALYTLAPALLALLLTACATGSKTPSAWLKPGVSVRLPAPGITPAISEQQLLTATVQGRRQSLLVLLTADGQQLTLVGLSSLGIRLFKLTYDRQGIHTEQSVVLPQLPPASQVLADIMLSYWPAAAWRALLPTGWTLVDHQDRRVLSDPGGNIVTEIHYGLTAGRRQPIGVRNPIFHYQIAIQHLDD</sequence>
<feature type="chain" id="PRO_5032548130" evidence="1">
    <location>
        <begin position="21"/>
        <end position="188"/>
    </location>
</feature>
<dbReference type="AlphaFoldDB" id="A0A845SQI8"/>
<name>A0A845SQI8_9GAMM</name>
<evidence type="ECO:0000256" key="1">
    <source>
        <dbReference type="SAM" id="SignalP"/>
    </source>
</evidence>
<reference evidence="2 3" key="2">
    <citation type="submission" date="2020-02" db="EMBL/GenBank/DDBJ databases">
        <title>The new genus of Enterobacteriales.</title>
        <authorList>
            <person name="Kim I.S."/>
        </authorList>
    </citation>
    <scope>NUCLEOTIDE SEQUENCE [LARGE SCALE GENOMIC DNA]</scope>
    <source>
        <strain evidence="2 3">SAP-6</strain>
    </source>
</reference>
<keyword evidence="1" id="KW-0732">Signal</keyword>
<keyword evidence="3" id="KW-1185">Reference proteome</keyword>
<evidence type="ECO:0000313" key="2">
    <source>
        <dbReference type="EMBL" id="NDL65622.1"/>
    </source>
</evidence>
<comment type="caution">
    <text evidence="2">The sequence shown here is derived from an EMBL/GenBank/DDBJ whole genome shotgun (WGS) entry which is preliminary data.</text>
</comment>
<gene>
    <name evidence="2" type="ORF">GRH90_23080</name>
</gene>
<evidence type="ECO:0000313" key="3">
    <source>
        <dbReference type="Proteomes" id="UP000461443"/>
    </source>
</evidence>
<dbReference type="RefSeq" id="WP_162368333.1">
    <property type="nucleotide sequence ID" value="NZ_WUBS01000020.1"/>
</dbReference>
<dbReference type="Pfam" id="PF11659">
    <property type="entry name" value="DUF3261"/>
    <property type="match status" value="1"/>
</dbReference>
<organism evidence="2 3">
    <name type="scientific">Acerihabitans arboris</name>
    <dbReference type="NCBI Taxonomy" id="2691583"/>
    <lineage>
        <taxon>Bacteria</taxon>
        <taxon>Pseudomonadati</taxon>
        <taxon>Pseudomonadota</taxon>
        <taxon>Gammaproteobacteria</taxon>
        <taxon>Enterobacterales</taxon>
        <taxon>Pectobacteriaceae</taxon>
        <taxon>Acerihabitans</taxon>
    </lineage>
</organism>